<proteinExistence type="predicted"/>
<evidence type="ECO:0000313" key="3">
    <source>
        <dbReference type="Ensembl" id="ENSSHAP00000035278.1"/>
    </source>
</evidence>
<evidence type="ECO:0000313" key="4">
    <source>
        <dbReference type="Proteomes" id="UP000007648"/>
    </source>
</evidence>
<dbReference type="PANTHER" id="PTHR15604:SF0">
    <property type="entry name" value="SIGNALING THRESHOLD-REGULATING TRANSMEMBRANE ADAPTER 1"/>
    <property type="match status" value="1"/>
</dbReference>
<sequence length="219" mass="24092">LHGAHSQRVRPFSGCNHQFCSAGRRAPRPWGQPERRQGAQRWTVFVQQPFAPAGFPDLQCAFGLWSLLGVVTLLLLLALAEHLIRCTRKKNKALPGQDSPEKPVEEVPLYGNLTYLQTGRLPQKPGPILQEQSAGDIPRVGEEAMCYASLQLQPPQGRPPGPSAGPPIKYSEVVMMLEPEQSAPKPRLPEPELYASVGSQTRRAAFPNEDYANSQPGDE</sequence>
<dbReference type="PANTHER" id="PTHR15604">
    <property type="entry name" value="SIGNALING THRESHOLD-REGULATING TRANSMEMBRANE ADAPTER 1"/>
    <property type="match status" value="1"/>
</dbReference>
<dbReference type="AlphaFoldDB" id="A0A7N4PA27"/>
<keyword evidence="2" id="KW-0472">Membrane</keyword>
<evidence type="ECO:0000256" key="2">
    <source>
        <dbReference type="SAM" id="Phobius"/>
    </source>
</evidence>
<dbReference type="InParanoid" id="A0A7N4PA27"/>
<feature type="region of interest" description="Disordered" evidence="1">
    <location>
        <begin position="179"/>
        <end position="219"/>
    </location>
</feature>
<protein>
    <submittedName>
        <fullName evidence="3">Signaling threshold regulating transmembrane adaptor 1</fullName>
    </submittedName>
</protein>
<accession>A0A7N4PA27</accession>
<evidence type="ECO:0000256" key="1">
    <source>
        <dbReference type="SAM" id="MobiDB-lite"/>
    </source>
</evidence>
<keyword evidence="4" id="KW-1185">Reference proteome</keyword>
<dbReference type="GO" id="GO:0005886">
    <property type="term" value="C:plasma membrane"/>
    <property type="evidence" value="ECO:0007669"/>
    <property type="project" value="TreeGrafter"/>
</dbReference>
<dbReference type="GO" id="GO:0043029">
    <property type="term" value="P:T cell homeostasis"/>
    <property type="evidence" value="ECO:0007669"/>
    <property type="project" value="InterPro"/>
</dbReference>
<reference evidence="3" key="2">
    <citation type="submission" date="2025-08" db="UniProtKB">
        <authorList>
            <consortium name="Ensembl"/>
        </authorList>
    </citation>
    <scope>IDENTIFICATION</scope>
</reference>
<dbReference type="Ensembl" id="ENSSHAT00000043289.1">
    <property type="protein sequence ID" value="ENSSHAP00000035278.1"/>
    <property type="gene ID" value="ENSSHAG00000021628.1"/>
</dbReference>
<keyword evidence="2" id="KW-1133">Transmembrane helix</keyword>
<keyword evidence="2" id="KW-0812">Transmembrane</keyword>
<dbReference type="GeneTree" id="ENSGT00390000016476"/>
<dbReference type="FunCoup" id="A0A7N4PA27">
    <property type="interactions" value="78"/>
</dbReference>
<dbReference type="InterPro" id="IPR033269">
    <property type="entry name" value="Sit1"/>
</dbReference>
<dbReference type="Proteomes" id="UP000007648">
    <property type="component" value="Unassembled WGS sequence"/>
</dbReference>
<feature type="transmembrane region" description="Helical" evidence="2">
    <location>
        <begin position="62"/>
        <end position="84"/>
    </location>
</feature>
<gene>
    <name evidence="3" type="primary">SIT1</name>
</gene>
<name>A0A7N4PA27_SARHA</name>
<organism evidence="3 4">
    <name type="scientific">Sarcophilus harrisii</name>
    <name type="common">Tasmanian devil</name>
    <name type="synonym">Sarcophilus laniarius</name>
    <dbReference type="NCBI Taxonomy" id="9305"/>
    <lineage>
        <taxon>Eukaryota</taxon>
        <taxon>Metazoa</taxon>
        <taxon>Chordata</taxon>
        <taxon>Craniata</taxon>
        <taxon>Vertebrata</taxon>
        <taxon>Euteleostomi</taxon>
        <taxon>Mammalia</taxon>
        <taxon>Metatheria</taxon>
        <taxon>Dasyuromorphia</taxon>
        <taxon>Dasyuridae</taxon>
        <taxon>Sarcophilus</taxon>
    </lineage>
</organism>
<dbReference type="GO" id="GO:0050863">
    <property type="term" value="P:regulation of T cell activation"/>
    <property type="evidence" value="ECO:0007669"/>
    <property type="project" value="InterPro"/>
</dbReference>
<reference evidence="3" key="3">
    <citation type="submission" date="2025-09" db="UniProtKB">
        <authorList>
            <consortium name="Ensembl"/>
        </authorList>
    </citation>
    <scope>IDENTIFICATION</scope>
</reference>
<dbReference type="GO" id="GO:0007165">
    <property type="term" value="P:signal transduction"/>
    <property type="evidence" value="ECO:0007669"/>
    <property type="project" value="InterPro"/>
</dbReference>
<reference evidence="3 4" key="1">
    <citation type="journal article" date="2011" name="Proc. Natl. Acad. Sci. U.S.A.">
        <title>Genetic diversity and population structure of the endangered marsupial Sarcophilus harrisii (Tasmanian devil).</title>
        <authorList>
            <person name="Miller W."/>
            <person name="Hayes V.M."/>
            <person name="Ratan A."/>
            <person name="Petersen D.C."/>
            <person name="Wittekindt N.E."/>
            <person name="Miller J."/>
            <person name="Walenz B."/>
            <person name="Knight J."/>
            <person name="Qi J."/>
            <person name="Zhao F."/>
            <person name="Wang Q."/>
            <person name="Bedoya-Reina O.C."/>
            <person name="Katiyar N."/>
            <person name="Tomsho L.P."/>
            <person name="Kasson L.M."/>
            <person name="Hardie R.A."/>
            <person name="Woodbridge P."/>
            <person name="Tindall E.A."/>
            <person name="Bertelsen M.F."/>
            <person name="Dixon D."/>
            <person name="Pyecroft S."/>
            <person name="Helgen K.M."/>
            <person name="Lesk A.M."/>
            <person name="Pringle T.H."/>
            <person name="Patterson N."/>
            <person name="Zhang Y."/>
            <person name="Kreiss A."/>
            <person name="Woods G.M."/>
            <person name="Jones M.E."/>
            <person name="Schuster S.C."/>
        </authorList>
    </citation>
    <scope>NUCLEOTIDE SEQUENCE [LARGE SCALE GENOMIC DNA]</scope>
</reference>
<dbReference type="GO" id="GO:0019900">
    <property type="term" value="F:kinase binding"/>
    <property type="evidence" value="ECO:0007669"/>
    <property type="project" value="TreeGrafter"/>
</dbReference>